<dbReference type="PANTHER" id="PTHR43309">
    <property type="entry name" value="5-OXOPROLINASE SUBUNIT C"/>
    <property type="match status" value="1"/>
</dbReference>
<sequence>MIEVIQAGLFTTVQDLGRYGWRQLGFARSGAMDPLAASAANLLLDQDVNMPLLECTLLGPTLKFHCDSAIVLTGATMTVKVDGNLHQPGQTIAIKAGQTVVIGRAAHGCRSYLAIKGGISTPDVLGSVSYQSHVGLGLQLQRDNRLSITPYTGPVADCHSWVGLTWPLTPVLAVFASAHTDQLQDGIEALSTQPWQLSQHANRIGLRLSGQPLNHSRLNDMPSEPVLPGTVQLPPNGLPLILGADSQSTGGYPKVAQVCESSLTTLAQLRPNQELWFEPISLEEAKLRQRRQQRHLKILRQAAHAKWLQ</sequence>
<keyword evidence="5" id="KW-0808">Transferase</keyword>
<name>A0A6H1UFZ3_9GAMM</name>
<evidence type="ECO:0000313" key="6">
    <source>
        <dbReference type="Proteomes" id="UP000501602"/>
    </source>
</evidence>
<dbReference type="EMBL" id="CP051180">
    <property type="protein sequence ID" value="QIZ77136.1"/>
    <property type="molecule type" value="Genomic_DNA"/>
</dbReference>
<gene>
    <name evidence="5" type="ORF">HER31_09760</name>
</gene>
<evidence type="ECO:0000256" key="3">
    <source>
        <dbReference type="ARBA" id="ARBA00022840"/>
    </source>
</evidence>
<dbReference type="RefSeq" id="WP_168660397.1">
    <property type="nucleotide sequence ID" value="NZ_CP051180.1"/>
</dbReference>
<dbReference type="GO" id="GO:0016787">
    <property type="term" value="F:hydrolase activity"/>
    <property type="evidence" value="ECO:0007669"/>
    <property type="project" value="UniProtKB-KW"/>
</dbReference>
<keyword evidence="1" id="KW-0547">Nucleotide-binding</keyword>
<dbReference type="PANTHER" id="PTHR43309:SF3">
    <property type="entry name" value="5-OXOPROLINASE SUBUNIT C"/>
    <property type="match status" value="1"/>
</dbReference>
<dbReference type="NCBIfam" id="TIGR00724">
    <property type="entry name" value="urea_amlyse_rel"/>
    <property type="match status" value="1"/>
</dbReference>
<dbReference type="KEGG" id="fes:HER31_09760"/>
<evidence type="ECO:0000256" key="2">
    <source>
        <dbReference type="ARBA" id="ARBA00022801"/>
    </source>
</evidence>
<evidence type="ECO:0000256" key="1">
    <source>
        <dbReference type="ARBA" id="ARBA00022741"/>
    </source>
</evidence>
<keyword evidence="3" id="KW-0067">ATP-binding</keyword>
<keyword evidence="2" id="KW-0378">Hydrolase</keyword>
<dbReference type="AlphaFoldDB" id="A0A6H1UFZ3"/>
<keyword evidence="6" id="KW-1185">Reference proteome</keyword>
<dbReference type="InterPro" id="IPR029000">
    <property type="entry name" value="Cyclophilin-like_dom_sf"/>
</dbReference>
<dbReference type="SMART" id="SM00797">
    <property type="entry name" value="AHS2"/>
    <property type="match status" value="1"/>
</dbReference>
<accession>A0A6H1UFZ3</accession>
<proteinExistence type="predicted"/>
<evidence type="ECO:0000313" key="5">
    <source>
        <dbReference type="EMBL" id="QIZ77136.1"/>
    </source>
</evidence>
<dbReference type="Gene3D" id="2.40.100.10">
    <property type="entry name" value="Cyclophilin-like"/>
    <property type="match status" value="1"/>
</dbReference>
<feature type="domain" description="Carboxyltransferase" evidence="4">
    <location>
        <begin position="23"/>
        <end position="295"/>
    </location>
</feature>
<evidence type="ECO:0000259" key="4">
    <source>
        <dbReference type="SMART" id="SM00797"/>
    </source>
</evidence>
<organism evidence="5 6">
    <name type="scientific">Ferrimonas lipolytica</name>
    <dbReference type="NCBI Taxonomy" id="2724191"/>
    <lineage>
        <taxon>Bacteria</taxon>
        <taxon>Pseudomonadati</taxon>
        <taxon>Pseudomonadota</taxon>
        <taxon>Gammaproteobacteria</taxon>
        <taxon>Alteromonadales</taxon>
        <taxon>Ferrimonadaceae</taxon>
        <taxon>Ferrimonas</taxon>
    </lineage>
</organism>
<protein>
    <submittedName>
        <fullName evidence="5">Biotin-dependent carboxyltransferase family protein</fullName>
    </submittedName>
</protein>
<dbReference type="GO" id="GO:0016740">
    <property type="term" value="F:transferase activity"/>
    <property type="evidence" value="ECO:0007669"/>
    <property type="project" value="UniProtKB-KW"/>
</dbReference>
<dbReference type="GO" id="GO:0005524">
    <property type="term" value="F:ATP binding"/>
    <property type="evidence" value="ECO:0007669"/>
    <property type="project" value="UniProtKB-KW"/>
</dbReference>
<dbReference type="SUPFAM" id="SSF50891">
    <property type="entry name" value="Cyclophilin-like"/>
    <property type="match status" value="1"/>
</dbReference>
<dbReference type="Pfam" id="PF02626">
    <property type="entry name" value="CT_A_B"/>
    <property type="match status" value="1"/>
</dbReference>
<dbReference type="Proteomes" id="UP000501602">
    <property type="component" value="Chromosome"/>
</dbReference>
<reference evidence="5 6" key="1">
    <citation type="submission" date="2020-04" db="EMBL/GenBank/DDBJ databases">
        <title>Ferrimonas sp. S7 isolated from sea water.</title>
        <authorList>
            <person name="Bae S.S."/>
            <person name="Baek K."/>
        </authorList>
    </citation>
    <scope>NUCLEOTIDE SEQUENCE [LARGE SCALE GENOMIC DNA]</scope>
    <source>
        <strain evidence="5 6">S7</strain>
    </source>
</reference>
<dbReference type="InterPro" id="IPR052708">
    <property type="entry name" value="PxpC"/>
</dbReference>
<dbReference type="InterPro" id="IPR003778">
    <property type="entry name" value="CT_A_B"/>
</dbReference>